<dbReference type="Proteomes" id="UP000536262">
    <property type="component" value="Unassembled WGS sequence"/>
</dbReference>
<protein>
    <submittedName>
        <fullName evidence="1">Uncharacterized protein</fullName>
    </submittedName>
</protein>
<name>A0A7X0F5J5_9HYPH</name>
<dbReference type="RefSeq" id="WP_184698490.1">
    <property type="nucleotide sequence ID" value="NZ_BAABEG010000001.1"/>
</dbReference>
<keyword evidence="2" id="KW-1185">Reference proteome</keyword>
<evidence type="ECO:0000313" key="2">
    <source>
        <dbReference type="Proteomes" id="UP000536262"/>
    </source>
</evidence>
<reference evidence="1 2" key="1">
    <citation type="submission" date="2020-08" db="EMBL/GenBank/DDBJ databases">
        <title>Genomic Encyclopedia of Type Strains, Phase IV (KMG-IV): sequencing the most valuable type-strain genomes for metagenomic binning, comparative biology and taxonomic classification.</title>
        <authorList>
            <person name="Goeker M."/>
        </authorList>
    </citation>
    <scope>NUCLEOTIDE SEQUENCE [LARGE SCALE GENOMIC DNA]</scope>
    <source>
        <strain evidence="1 2">DSM 7051</strain>
    </source>
</reference>
<sequence length="67" mass="6907">MSIKSSAFGGVTLTGKDAKKFVAQVQKGKPNSAAAPAVARGVKMAKAYAATGVVKIRMKDGKFVHAE</sequence>
<accession>A0A7X0F5J5</accession>
<evidence type="ECO:0000313" key="1">
    <source>
        <dbReference type="EMBL" id="MBB6353450.1"/>
    </source>
</evidence>
<comment type="caution">
    <text evidence="1">The sequence shown here is derived from an EMBL/GenBank/DDBJ whole genome shotgun (WGS) entry which is preliminary data.</text>
</comment>
<organism evidence="1 2">
    <name type="scientific">Aminobacter aganoensis</name>
    <dbReference type="NCBI Taxonomy" id="83264"/>
    <lineage>
        <taxon>Bacteria</taxon>
        <taxon>Pseudomonadati</taxon>
        <taxon>Pseudomonadota</taxon>
        <taxon>Alphaproteobacteria</taxon>
        <taxon>Hyphomicrobiales</taxon>
        <taxon>Phyllobacteriaceae</taxon>
        <taxon>Aminobacter</taxon>
    </lineage>
</organism>
<proteinExistence type="predicted"/>
<dbReference type="EMBL" id="JACHOU010000002">
    <property type="protein sequence ID" value="MBB6353450.1"/>
    <property type="molecule type" value="Genomic_DNA"/>
</dbReference>
<gene>
    <name evidence="1" type="ORF">GGR00_001218</name>
</gene>
<dbReference type="AlphaFoldDB" id="A0A7X0F5J5"/>